<comment type="caution">
    <text evidence="2">The sequence shown here is derived from an EMBL/GenBank/DDBJ whole genome shotgun (WGS) entry which is preliminary data.</text>
</comment>
<evidence type="ECO:0000256" key="1">
    <source>
        <dbReference type="SAM" id="MobiDB-lite"/>
    </source>
</evidence>
<accession>A0A388STW0</accession>
<dbReference type="EMBL" id="BGZL01000003">
    <property type="protein sequence ID" value="GBQ00048.1"/>
    <property type="molecule type" value="Genomic_DNA"/>
</dbReference>
<evidence type="ECO:0000313" key="2">
    <source>
        <dbReference type="EMBL" id="GBQ00048.1"/>
    </source>
</evidence>
<dbReference type="AlphaFoldDB" id="A0A388STW0"/>
<protein>
    <submittedName>
        <fullName evidence="2">Uncharacterized protein</fullName>
    </submittedName>
</protein>
<name>A0A388STW0_9ACTN</name>
<dbReference type="Proteomes" id="UP000265354">
    <property type="component" value="Unassembled WGS sequence"/>
</dbReference>
<evidence type="ECO:0000313" key="3">
    <source>
        <dbReference type="Proteomes" id="UP000265354"/>
    </source>
</evidence>
<proteinExistence type="predicted"/>
<feature type="region of interest" description="Disordered" evidence="1">
    <location>
        <begin position="15"/>
        <end position="61"/>
    </location>
</feature>
<reference evidence="2 3" key="1">
    <citation type="submission" date="2018-07" db="EMBL/GenBank/DDBJ databases">
        <title>Whole Genome Shotgun Sequence of Streptomyces spongiicola strain 531S.</title>
        <authorList>
            <person name="Dohra H."/>
            <person name="Kodani S."/>
        </authorList>
    </citation>
    <scope>NUCLEOTIDE SEQUENCE [LARGE SCALE GENOMIC DNA]</scope>
    <source>
        <strain evidence="2 3">531S</strain>
    </source>
</reference>
<gene>
    <name evidence="2" type="ORF">SSP531S_14560</name>
</gene>
<organism evidence="2 3">
    <name type="scientific">Streptomyces spongiicola</name>
    <dbReference type="NCBI Taxonomy" id="1690221"/>
    <lineage>
        <taxon>Bacteria</taxon>
        <taxon>Bacillati</taxon>
        <taxon>Actinomycetota</taxon>
        <taxon>Actinomycetes</taxon>
        <taxon>Kitasatosporales</taxon>
        <taxon>Streptomycetaceae</taxon>
        <taxon>Streptomyces</taxon>
    </lineage>
</organism>
<sequence length="61" mass="6396">MRGCYGVKASIVVPPAATPRAGPRLNKGDGESERCVPGIGPRMPKGDRNSFGRPRGRAPHG</sequence>